<keyword evidence="2" id="KW-1185">Reference proteome</keyword>
<reference evidence="2" key="1">
    <citation type="submission" date="2018-07" db="EMBL/GenBank/DDBJ databases">
        <authorList>
            <person name="Peiro R."/>
            <person name="Begona"/>
            <person name="Cbmso G."/>
            <person name="Lopez M."/>
            <person name="Gonzalez S."/>
        </authorList>
    </citation>
    <scope>NUCLEOTIDE SEQUENCE [LARGE SCALE GENOMIC DNA]</scope>
</reference>
<evidence type="ECO:0000313" key="2">
    <source>
        <dbReference type="Proteomes" id="UP000254764"/>
    </source>
</evidence>
<dbReference type="OrthoDB" id="8374127at2"/>
<dbReference type="AlphaFoldDB" id="A0A376AFL3"/>
<proteinExistence type="predicted"/>
<dbReference type="RefSeq" id="WP_115672718.1">
    <property type="nucleotide sequence ID" value="NZ_UEYP01000029.1"/>
</dbReference>
<dbReference type="EMBL" id="UEYP01000029">
    <property type="protein sequence ID" value="SSC66253.1"/>
    <property type="molecule type" value="Genomic_DNA"/>
</dbReference>
<sequence length="113" mass="13167">MPAISYRGRAHPYLENKIPTLDDADGLGQFVRAGCGRCKTIRFHRPAEIRELIGQNIHILHLQGRFRCDQCGAKEYMTVEFKTLLAREIPGLVVRELVEVQWVKKPLWRDRRL</sequence>
<gene>
    <name evidence="1" type="ORF">RHIZ70_1961</name>
</gene>
<protein>
    <submittedName>
        <fullName evidence="1">Uncharacterized protein</fullName>
    </submittedName>
</protein>
<dbReference type="Proteomes" id="UP000254764">
    <property type="component" value="Unassembled WGS sequence"/>
</dbReference>
<evidence type="ECO:0000313" key="1">
    <source>
        <dbReference type="EMBL" id="SSC66253.1"/>
    </source>
</evidence>
<accession>A0A376AFL3</accession>
<name>A0A376AFL3_9HYPH</name>
<organism evidence="1 2">
    <name type="scientific">Ciceribacter selenitireducens ATCC BAA-1503</name>
    <dbReference type="NCBI Taxonomy" id="1336235"/>
    <lineage>
        <taxon>Bacteria</taxon>
        <taxon>Pseudomonadati</taxon>
        <taxon>Pseudomonadota</taxon>
        <taxon>Alphaproteobacteria</taxon>
        <taxon>Hyphomicrobiales</taxon>
        <taxon>Rhizobiaceae</taxon>
        <taxon>Ciceribacter</taxon>
    </lineage>
</organism>